<dbReference type="PANTHER" id="PTHR44591">
    <property type="entry name" value="STRESS RESPONSE REGULATOR PROTEIN 1"/>
    <property type="match status" value="1"/>
</dbReference>
<evidence type="ECO:0000313" key="4">
    <source>
        <dbReference type="EMBL" id="GLR14964.1"/>
    </source>
</evidence>
<gene>
    <name evidence="4" type="ORF">GCM10007907_37540</name>
</gene>
<evidence type="ECO:0000259" key="3">
    <source>
        <dbReference type="PROSITE" id="PS50110"/>
    </source>
</evidence>
<dbReference type="InterPro" id="IPR050595">
    <property type="entry name" value="Bact_response_regulator"/>
</dbReference>
<keyword evidence="5" id="KW-1185">Reference proteome</keyword>
<dbReference type="Pfam" id="PF00072">
    <property type="entry name" value="Response_reg"/>
    <property type="match status" value="1"/>
</dbReference>
<evidence type="ECO:0000313" key="5">
    <source>
        <dbReference type="Proteomes" id="UP001156706"/>
    </source>
</evidence>
<evidence type="ECO:0000256" key="2">
    <source>
        <dbReference type="PROSITE-ProRule" id="PRU00169"/>
    </source>
</evidence>
<dbReference type="PROSITE" id="PS50110">
    <property type="entry name" value="RESPONSE_REGULATORY"/>
    <property type="match status" value="1"/>
</dbReference>
<accession>A0ABQ5YK18</accession>
<dbReference type="PANTHER" id="PTHR44591:SF3">
    <property type="entry name" value="RESPONSE REGULATORY DOMAIN-CONTAINING PROTEIN"/>
    <property type="match status" value="1"/>
</dbReference>
<dbReference type="Proteomes" id="UP001156706">
    <property type="component" value="Unassembled WGS sequence"/>
</dbReference>
<dbReference type="SMART" id="SM00448">
    <property type="entry name" value="REC"/>
    <property type="match status" value="1"/>
</dbReference>
<dbReference type="Gene3D" id="3.40.50.2300">
    <property type="match status" value="1"/>
</dbReference>
<evidence type="ECO:0000256" key="1">
    <source>
        <dbReference type="ARBA" id="ARBA00022553"/>
    </source>
</evidence>
<reference evidence="5" key="1">
    <citation type="journal article" date="2019" name="Int. J. Syst. Evol. Microbiol.">
        <title>The Global Catalogue of Microorganisms (GCM) 10K type strain sequencing project: providing services to taxonomists for standard genome sequencing and annotation.</title>
        <authorList>
            <consortium name="The Broad Institute Genomics Platform"/>
            <consortium name="The Broad Institute Genome Sequencing Center for Infectious Disease"/>
            <person name="Wu L."/>
            <person name="Ma J."/>
        </authorList>
    </citation>
    <scope>NUCLEOTIDE SEQUENCE [LARGE SCALE GENOMIC DNA]</scope>
    <source>
        <strain evidence="5">NBRC 110044</strain>
    </source>
</reference>
<dbReference type="SUPFAM" id="SSF52172">
    <property type="entry name" value="CheY-like"/>
    <property type="match status" value="1"/>
</dbReference>
<dbReference type="InterPro" id="IPR011006">
    <property type="entry name" value="CheY-like_superfamily"/>
</dbReference>
<name>A0ABQ5YK18_9NEIS</name>
<dbReference type="InterPro" id="IPR001789">
    <property type="entry name" value="Sig_transdc_resp-reg_receiver"/>
</dbReference>
<comment type="caution">
    <text evidence="4">The sequence shown here is derived from an EMBL/GenBank/DDBJ whole genome shotgun (WGS) entry which is preliminary data.</text>
</comment>
<proteinExistence type="predicted"/>
<protein>
    <recommendedName>
        <fullName evidence="3">Response regulatory domain-containing protein</fullName>
    </recommendedName>
</protein>
<organism evidence="4 5">
    <name type="scientific">Chitinimonas prasina</name>
    <dbReference type="NCBI Taxonomy" id="1434937"/>
    <lineage>
        <taxon>Bacteria</taxon>
        <taxon>Pseudomonadati</taxon>
        <taxon>Pseudomonadota</taxon>
        <taxon>Betaproteobacteria</taxon>
        <taxon>Neisseriales</taxon>
        <taxon>Chitinibacteraceae</taxon>
        <taxon>Chitinimonas</taxon>
    </lineage>
</organism>
<dbReference type="EMBL" id="BSOG01000006">
    <property type="protein sequence ID" value="GLR14964.1"/>
    <property type="molecule type" value="Genomic_DNA"/>
</dbReference>
<feature type="domain" description="Response regulatory" evidence="3">
    <location>
        <begin position="6"/>
        <end position="121"/>
    </location>
</feature>
<sequence>MTDSKTILVVDDDPIVRLLTRNALAAEYEIVEASDGQEALRLALDSPPNLVLMDIRMPNMDGYEACRQFKSHDELQRIPVLFVSGEIGLEDRLSAYDAGGEDFISKPPNAAELRAKVSMALKDIEERIRLERDLAAAMEVAMTSMTSIGELGIVIEALRKSVSVPDLAGLAGVILDACSSYGLEACVQLRLGDEIHRANQKGYVTPVEAGVLSKLAEGDRIFSLGRQCAFNYGGTTFLVKNLPKEEGGNSDRYRDLLALIAEGADARLKVLASEARIKAQELTQSKLFEQARDALTSIQMQHVQNRGHTEQILNLMLSEMDATFPGLGLSIRQETVVSEMLRTAATKISALYAEGLGIDEHVSALDARMNVAATSSGPIVRRGYQTSAG</sequence>
<keyword evidence="1 2" id="KW-0597">Phosphoprotein</keyword>
<dbReference type="RefSeq" id="WP_284198033.1">
    <property type="nucleotide sequence ID" value="NZ_BSOG01000006.1"/>
</dbReference>
<feature type="modified residue" description="4-aspartylphosphate" evidence="2">
    <location>
        <position position="54"/>
    </location>
</feature>